<organism evidence="2 3">
    <name type="scientific">Lottia gigantea</name>
    <name type="common">Giant owl limpet</name>
    <dbReference type="NCBI Taxonomy" id="225164"/>
    <lineage>
        <taxon>Eukaryota</taxon>
        <taxon>Metazoa</taxon>
        <taxon>Spiralia</taxon>
        <taxon>Lophotrochozoa</taxon>
        <taxon>Mollusca</taxon>
        <taxon>Gastropoda</taxon>
        <taxon>Patellogastropoda</taxon>
        <taxon>Lottioidea</taxon>
        <taxon>Lottiidae</taxon>
        <taxon>Lottia</taxon>
    </lineage>
</organism>
<proteinExistence type="predicted"/>
<feature type="region of interest" description="Disordered" evidence="1">
    <location>
        <begin position="111"/>
        <end position="155"/>
    </location>
</feature>
<sequence>MAVVWRDSSALFRLSEKKYIDDMVRLTENYPIGFLQEPENMYKYTQYKSNELFPQTKYSSECKNYDVTVFSRYGEYFDCNPISTKFRTKFGRAKSDPDLTAIVDVVRPKNPTSVDTRISSGRASSEKNSLNGRRYSGKASSSPNLQSTIQEKDVNERNNPFQNEVWYRKSDMNDKRIRTLNEGDTADRLTILKRLTRETESSKQKQTTFQLSKRNDKTDSKVRKVRPKAMVVPKNTFVKRRINRYEIQDMVDRLSMCSPFKRYHQRMSEEVQ</sequence>
<gene>
    <name evidence="2" type="ORF">LOTGIDRAFT_153271</name>
</gene>
<evidence type="ECO:0000313" key="2">
    <source>
        <dbReference type="EMBL" id="ESO93800.1"/>
    </source>
</evidence>
<dbReference type="EMBL" id="KB201890">
    <property type="protein sequence ID" value="ESO93800.1"/>
    <property type="molecule type" value="Genomic_DNA"/>
</dbReference>
<accession>V4AF61</accession>
<evidence type="ECO:0000313" key="3">
    <source>
        <dbReference type="Proteomes" id="UP000030746"/>
    </source>
</evidence>
<evidence type="ECO:0000256" key="1">
    <source>
        <dbReference type="SAM" id="MobiDB-lite"/>
    </source>
</evidence>
<feature type="compositionally biased region" description="Polar residues" evidence="1">
    <location>
        <begin position="138"/>
        <end position="149"/>
    </location>
</feature>
<dbReference type="RefSeq" id="XP_009055426.1">
    <property type="nucleotide sequence ID" value="XM_009057178.1"/>
</dbReference>
<keyword evidence="3" id="KW-1185">Reference proteome</keyword>
<feature type="compositionally biased region" description="Polar residues" evidence="1">
    <location>
        <begin position="111"/>
        <end position="131"/>
    </location>
</feature>
<protein>
    <submittedName>
        <fullName evidence="2">Uncharacterized protein</fullName>
    </submittedName>
</protein>
<name>V4AF61_LOTGI</name>
<reference evidence="2 3" key="1">
    <citation type="journal article" date="2013" name="Nature">
        <title>Insights into bilaterian evolution from three spiralian genomes.</title>
        <authorList>
            <person name="Simakov O."/>
            <person name="Marletaz F."/>
            <person name="Cho S.J."/>
            <person name="Edsinger-Gonzales E."/>
            <person name="Havlak P."/>
            <person name="Hellsten U."/>
            <person name="Kuo D.H."/>
            <person name="Larsson T."/>
            <person name="Lv J."/>
            <person name="Arendt D."/>
            <person name="Savage R."/>
            <person name="Osoegawa K."/>
            <person name="de Jong P."/>
            <person name="Grimwood J."/>
            <person name="Chapman J.A."/>
            <person name="Shapiro H."/>
            <person name="Aerts A."/>
            <person name="Otillar R.P."/>
            <person name="Terry A.Y."/>
            <person name="Boore J.L."/>
            <person name="Grigoriev I.V."/>
            <person name="Lindberg D.R."/>
            <person name="Seaver E.C."/>
            <person name="Weisblat D.A."/>
            <person name="Putnam N.H."/>
            <person name="Rokhsar D.S."/>
        </authorList>
    </citation>
    <scope>NUCLEOTIDE SEQUENCE [LARGE SCALE GENOMIC DNA]</scope>
</reference>
<dbReference type="HOGENOM" id="CLU_1024094_0_0_1"/>
<dbReference type="GeneID" id="20235917"/>
<dbReference type="KEGG" id="lgi:LOTGIDRAFT_153271"/>
<dbReference type="AlphaFoldDB" id="V4AF61"/>
<dbReference type="CTD" id="20235917"/>
<feature type="region of interest" description="Disordered" evidence="1">
    <location>
        <begin position="198"/>
        <end position="221"/>
    </location>
</feature>
<dbReference type="Proteomes" id="UP000030746">
    <property type="component" value="Unassembled WGS sequence"/>
</dbReference>